<gene>
    <name evidence="2" type="ORF">KL86DES1_21039</name>
</gene>
<dbReference type="AlphaFoldDB" id="A0A212L6B8"/>
<organism evidence="2">
    <name type="scientific">uncultured Desulfovibrio sp</name>
    <dbReference type="NCBI Taxonomy" id="167968"/>
    <lineage>
        <taxon>Bacteria</taxon>
        <taxon>Pseudomonadati</taxon>
        <taxon>Thermodesulfobacteriota</taxon>
        <taxon>Desulfovibrionia</taxon>
        <taxon>Desulfovibrionales</taxon>
        <taxon>Desulfovibrionaceae</taxon>
        <taxon>Desulfovibrio</taxon>
        <taxon>environmental samples</taxon>
    </lineage>
</organism>
<accession>A0A212L6B8</accession>
<feature type="region of interest" description="Disordered" evidence="1">
    <location>
        <begin position="46"/>
        <end position="75"/>
    </location>
</feature>
<evidence type="ECO:0000256" key="1">
    <source>
        <dbReference type="SAM" id="MobiDB-lite"/>
    </source>
</evidence>
<proteinExistence type="predicted"/>
<reference evidence="2" key="1">
    <citation type="submission" date="2016-08" db="EMBL/GenBank/DDBJ databases">
        <authorList>
            <person name="Seilhamer J.J."/>
        </authorList>
    </citation>
    <scope>NUCLEOTIDE SEQUENCE</scope>
    <source>
        <strain evidence="2">86-1</strain>
    </source>
</reference>
<dbReference type="EMBL" id="FMJC01000002">
    <property type="protein sequence ID" value="SCM73113.1"/>
    <property type="molecule type" value="Genomic_DNA"/>
</dbReference>
<protein>
    <submittedName>
        <fullName evidence="2">Uncharacterized protein</fullName>
    </submittedName>
</protein>
<sequence>MGLVFYPALFLNFSGCFAIPRLRNAAEAATKKRIDHSYIYKGRASASALNPRPSAFASQDRAPADGIPPHSVSRRNGRVARSMVCRAFFVRCRTRVPHRTPAIVKESQ</sequence>
<name>A0A212L6B8_9BACT</name>
<evidence type="ECO:0000313" key="2">
    <source>
        <dbReference type="EMBL" id="SCM73113.1"/>
    </source>
</evidence>